<evidence type="ECO:0000313" key="8">
    <source>
        <dbReference type="EMBL" id="RMZ21495.1"/>
    </source>
</evidence>
<dbReference type="Pfam" id="PF00248">
    <property type="entry name" value="Aldo_ket_red"/>
    <property type="match status" value="1"/>
</dbReference>
<dbReference type="SUPFAM" id="SSF51430">
    <property type="entry name" value="NAD(P)-linked oxidoreductase"/>
    <property type="match status" value="1"/>
</dbReference>
<dbReference type="OrthoDB" id="416253at2759"/>
<evidence type="ECO:0000256" key="1">
    <source>
        <dbReference type="ARBA" id="ARBA00007905"/>
    </source>
</evidence>
<dbReference type="GO" id="GO:0016616">
    <property type="term" value="F:oxidoreductase activity, acting on the CH-OH group of donors, NAD or NADP as acceptor"/>
    <property type="evidence" value="ECO:0007669"/>
    <property type="project" value="UniProtKB-ARBA"/>
</dbReference>
<dbReference type="InterPro" id="IPR044494">
    <property type="entry name" value="AKR3C2/3"/>
</dbReference>
<dbReference type="InterPro" id="IPR018170">
    <property type="entry name" value="Aldo/ket_reductase_CS"/>
</dbReference>
<sequence>MAKINTPIPNLKLNDGNSLPMLAYGTGTAWYKTGDESQIDQACIDSTKTAMGLGYYHLDGAEVYKTETELGTAIKQSGVAREKLFVTTKVMPNIGDIPNALKLSLKKLQLDYVDMYLIHAPFFSDSKEEHQKKWKAMEDMKAQGLAKTIGVSNYLPQHLDWIMETCQTPPAVNQIEFHPYLQHVELLKYHKEKHHDVEALPRKRNLLTIKKGIATEAYGPLTSITKAGNGPVDDILNVLSKKYAVTPGEICLRWCIDQDVVPITTSSKEQRLSDYLRAMTFKLTPKEISQINDAGSKHHYRGFWTHKFDANDRR</sequence>
<dbReference type="EMBL" id="QWIT01000661">
    <property type="protein sequence ID" value="RMZ21495.1"/>
    <property type="molecule type" value="Genomic_DNA"/>
</dbReference>
<dbReference type="Proteomes" id="UP000281677">
    <property type="component" value="Unassembled WGS sequence"/>
</dbReference>
<feature type="site" description="Lowers pKa of active site Tyr" evidence="6">
    <location>
        <position position="89"/>
    </location>
</feature>
<keyword evidence="2" id="KW-0521">NADP</keyword>
<evidence type="ECO:0000256" key="2">
    <source>
        <dbReference type="ARBA" id="ARBA00022857"/>
    </source>
</evidence>
<feature type="active site" description="Proton donor" evidence="4">
    <location>
        <position position="64"/>
    </location>
</feature>
<dbReference type="AlphaFoldDB" id="A0A3M7I823"/>
<dbReference type="PANTHER" id="PTHR43827:SF3">
    <property type="entry name" value="NADP-DEPENDENT OXIDOREDUCTASE DOMAIN-CONTAINING PROTEIN"/>
    <property type="match status" value="1"/>
</dbReference>
<gene>
    <name evidence="8" type="ORF">D0859_14490</name>
</gene>
<accession>A0A3M7I823</accession>
<dbReference type="Gene3D" id="3.20.20.100">
    <property type="entry name" value="NADP-dependent oxidoreductase domain"/>
    <property type="match status" value="1"/>
</dbReference>
<evidence type="ECO:0000256" key="6">
    <source>
        <dbReference type="PIRSR" id="PIRSR000097-3"/>
    </source>
</evidence>
<dbReference type="PRINTS" id="PR00069">
    <property type="entry name" value="ALDKETRDTASE"/>
</dbReference>
<name>A0A3M7I823_HORWE</name>
<evidence type="ECO:0000256" key="4">
    <source>
        <dbReference type="PIRSR" id="PIRSR000097-1"/>
    </source>
</evidence>
<comment type="similarity">
    <text evidence="1">Belongs to the aldo/keto reductase family.</text>
</comment>
<dbReference type="CDD" id="cd19120">
    <property type="entry name" value="AKR_AKR3C2-3"/>
    <property type="match status" value="1"/>
</dbReference>
<comment type="caution">
    <text evidence="8">The sequence shown here is derived from an EMBL/GenBank/DDBJ whole genome shotgun (WGS) entry which is preliminary data.</text>
</comment>
<organism evidence="8 9">
    <name type="scientific">Hortaea werneckii</name>
    <name type="common">Black yeast</name>
    <name type="synonym">Cladosporium werneckii</name>
    <dbReference type="NCBI Taxonomy" id="91943"/>
    <lineage>
        <taxon>Eukaryota</taxon>
        <taxon>Fungi</taxon>
        <taxon>Dikarya</taxon>
        <taxon>Ascomycota</taxon>
        <taxon>Pezizomycotina</taxon>
        <taxon>Dothideomycetes</taxon>
        <taxon>Dothideomycetidae</taxon>
        <taxon>Mycosphaerellales</taxon>
        <taxon>Teratosphaeriaceae</taxon>
        <taxon>Hortaea</taxon>
    </lineage>
</organism>
<dbReference type="VEuPathDB" id="FungiDB:BTJ68_06275"/>
<dbReference type="GO" id="GO:0016652">
    <property type="term" value="F:oxidoreductase activity, acting on NAD(P)H as acceptor"/>
    <property type="evidence" value="ECO:0007669"/>
    <property type="project" value="InterPro"/>
</dbReference>
<dbReference type="InterPro" id="IPR020471">
    <property type="entry name" value="AKR"/>
</dbReference>
<dbReference type="PROSITE" id="PS00062">
    <property type="entry name" value="ALDOKETO_REDUCTASE_2"/>
    <property type="match status" value="1"/>
</dbReference>
<evidence type="ECO:0000256" key="3">
    <source>
        <dbReference type="ARBA" id="ARBA00023002"/>
    </source>
</evidence>
<proteinExistence type="inferred from homology"/>
<evidence type="ECO:0000259" key="7">
    <source>
        <dbReference type="Pfam" id="PF00248"/>
    </source>
</evidence>
<dbReference type="PIRSF" id="PIRSF000097">
    <property type="entry name" value="AKR"/>
    <property type="match status" value="1"/>
</dbReference>
<evidence type="ECO:0000256" key="5">
    <source>
        <dbReference type="PIRSR" id="PIRSR000097-2"/>
    </source>
</evidence>
<protein>
    <recommendedName>
        <fullName evidence="7">NADP-dependent oxidoreductase domain-containing protein</fullName>
    </recommendedName>
</protein>
<feature type="binding site" evidence="5">
    <location>
        <position position="119"/>
    </location>
    <ligand>
        <name>substrate</name>
    </ligand>
</feature>
<dbReference type="InterPro" id="IPR036812">
    <property type="entry name" value="NAD(P)_OxRdtase_dom_sf"/>
</dbReference>
<evidence type="ECO:0000313" key="9">
    <source>
        <dbReference type="Proteomes" id="UP000281677"/>
    </source>
</evidence>
<dbReference type="InterPro" id="IPR023210">
    <property type="entry name" value="NADP_OxRdtase_dom"/>
</dbReference>
<dbReference type="PANTHER" id="PTHR43827">
    <property type="entry name" value="2,5-DIKETO-D-GLUCONIC ACID REDUCTASE"/>
    <property type="match status" value="1"/>
</dbReference>
<reference evidence="8 9" key="1">
    <citation type="journal article" date="2018" name="BMC Genomics">
        <title>Genomic evidence for intraspecific hybridization in a clonal and extremely halotolerant yeast.</title>
        <authorList>
            <person name="Gostincar C."/>
            <person name="Stajich J.E."/>
            <person name="Zupancic J."/>
            <person name="Zalar P."/>
            <person name="Gunde-Cimerman N."/>
        </authorList>
    </citation>
    <scope>NUCLEOTIDE SEQUENCE [LARGE SCALE GENOMIC DNA]</scope>
    <source>
        <strain evidence="8 9">EXF-120</strain>
    </source>
</reference>
<keyword evidence="3" id="KW-0560">Oxidoreductase</keyword>
<feature type="domain" description="NADP-dependent oxidoreductase" evidence="7">
    <location>
        <begin position="25"/>
        <end position="293"/>
    </location>
</feature>